<proteinExistence type="predicted"/>
<comment type="caution">
    <text evidence="1">The sequence shown here is derived from an EMBL/GenBank/DDBJ whole genome shotgun (WGS) entry which is preliminary data.</text>
</comment>
<reference evidence="1" key="1">
    <citation type="journal article" date="2014" name="Front. Microbiol.">
        <title>High frequency of phylogenetically diverse reductive dehalogenase-homologous genes in deep subseafloor sedimentary metagenomes.</title>
        <authorList>
            <person name="Kawai M."/>
            <person name="Futagami T."/>
            <person name="Toyoda A."/>
            <person name="Takaki Y."/>
            <person name="Nishi S."/>
            <person name="Hori S."/>
            <person name="Arai W."/>
            <person name="Tsubouchi T."/>
            <person name="Morono Y."/>
            <person name="Uchiyama I."/>
            <person name="Ito T."/>
            <person name="Fujiyama A."/>
            <person name="Inagaki F."/>
            <person name="Takami H."/>
        </authorList>
    </citation>
    <scope>NUCLEOTIDE SEQUENCE</scope>
    <source>
        <strain evidence="1">Expedition CK06-06</strain>
    </source>
</reference>
<protein>
    <submittedName>
        <fullName evidence="1">Uncharacterized protein</fullName>
    </submittedName>
</protein>
<dbReference type="AlphaFoldDB" id="X1IVJ8"/>
<accession>X1IVJ8</accession>
<gene>
    <name evidence="1" type="ORF">S03H2_67145</name>
</gene>
<dbReference type="EMBL" id="BARU01043911">
    <property type="protein sequence ID" value="GAH86446.1"/>
    <property type="molecule type" value="Genomic_DNA"/>
</dbReference>
<name>X1IVJ8_9ZZZZ</name>
<sequence length="80" mass="8838">DDVASIVASRAGVSKTAVKNIMSVLRRRDLDAYEILAMFIATKENVGRDQARRSLRCLMELVTQVQGTETTELAKVVKEA</sequence>
<feature type="non-terminal residue" evidence="1">
    <location>
        <position position="1"/>
    </location>
</feature>
<organism evidence="1">
    <name type="scientific">marine sediment metagenome</name>
    <dbReference type="NCBI Taxonomy" id="412755"/>
    <lineage>
        <taxon>unclassified sequences</taxon>
        <taxon>metagenomes</taxon>
        <taxon>ecological metagenomes</taxon>
    </lineage>
</organism>
<evidence type="ECO:0000313" key="1">
    <source>
        <dbReference type="EMBL" id="GAH86446.1"/>
    </source>
</evidence>